<dbReference type="RefSeq" id="WP_131019044.1">
    <property type="nucleotide sequence ID" value="NZ_SIRE01000052.1"/>
</dbReference>
<dbReference type="CDD" id="cd04301">
    <property type="entry name" value="NAT_SF"/>
    <property type="match status" value="1"/>
</dbReference>
<dbReference type="Gene3D" id="3.40.630.30">
    <property type="match status" value="1"/>
</dbReference>
<organism evidence="4 5">
    <name type="scientific">Paenibacillus thalictri</name>
    <dbReference type="NCBI Taxonomy" id="2527873"/>
    <lineage>
        <taxon>Bacteria</taxon>
        <taxon>Bacillati</taxon>
        <taxon>Bacillota</taxon>
        <taxon>Bacilli</taxon>
        <taxon>Bacillales</taxon>
        <taxon>Paenibacillaceae</taxon>
        <taxon>Paenibacillus</taxon>
    </lineage>
</organism>
<keyword evidence="2" id="KW-0012">Acyltransferase</keyword>
<reference evidence="4 5" key="1">
    <citation type="submission" date="2019-02" db="EMBL/GenBank/DDBJ databases">
        <title>Paenibacillus sp. nov., isolated from surface-sterilized tissue of Thalictrum simplex L.</title>
        <authorList>
            <person name="Tuo L."/>
        </authorList>
    </citation>
    <scope>NUCLEOTIDE SEQUENCE [LARGE SCALE GENOMIC DNA]</scope>
    <source>
        <strain evidence="4 5">N2SHLJ1</strain>
    </source>
</reference>
<evidence type="ECO:0000256" key="2">
    <source>
        <dbReference type="ARBA" id="ARBA00023315"/>
    </source>
</evidence>
<evidence type="ECO:0000256" key="1">
    <source>
        <dbReference type="ARBA" id="ARBA00022679"/>
    </source>
</evidence>
<dbReference type="InterPro" id="IPR050832">
    <property type="entry name" value="Bact_Acetyltransf"/>
</dbReference>
<evidence type="ECO:0000259" key="3">
    <source>
        <dbReference type="PROSITE" id="PS51186"/>
    </source>
</evidence>
<keyword evidence="1 4" id="KW-0808">Transferase</keyword>
<dbReference type="EMBL" id="SIRE01000052">
    <property type="protein sequence ID" value="TBL67922.1"/>
    <property type="molecule type" value="Genomic_DNA"/>
</dbReference>
<proteinExistence type="predicted"/>
<gene>
    <name evidence="4" type="ORF">EYB31_39225</name>
</gene>
<dbReference type="InterPro" id="IPR016181">
    <property type="entry name" value="Acyl_CoA_acyltransferase"/>
</dbReference>
<name>A0A4Q9DC97_9BACL</name>
<dbReference type="SUPFAM" id="SSF55729">
    <property type="entry name" value="Acyl-CoA N-acyltransferases (Nat)"/>
    <property type="match status" value="1"/>
</dbReference>
<dbReference type="PROSITE" id="PS51186">
    <property type="entry name" value="GNAT"/>
    <property type="match status" value="1"/>
</dbReference>
<dbReference type="PANTHER" id="PTHR43877">
    <property type="entry name" value="AMINOALKYLPHOSPHONATE N-ACETYLTRANSFERASE-RELATED-RELATED"/>
    <property type="match status" value="1"/>
</dbReference>
<keyword evidence="5" id="KW-1185">Reference proteome</keyword>
<dbReference type="InterPro" id="IPR000182">
    <property type="entry name" value="GNAT_dom"/>
</dbReference>
<sequence>MIRKRISARDDKTIVAIIEQTLLPFTRKHAPETRIDLKSLRKRLEGGITYVAQATGMQPVGFMTLRHIKTTLYIDMLAIQTRFQKRGYGTLFMQKAERTARLLGCSDLALWVDDTNDRAQRFYMGKGFEATYFDPNIQCYLMSKRIV</sequence>
<feature type="domain" description="N-acetyltransferase" evidence="3">
    <location>
        <begin position="1"/>
        <end position="147"/>
    </location>
</feature>
<dbReference type="AlphaFoldDB" id="A0A4Q9DC97"/>
<accession>A0A4Q9DC97</accession>
<dbReference type="PANTHER" id="PTHR43877:SF1">
    <property type="entry name" value="ACETYLTRANSFERASE"/>
    <property type="match status" value="1"/>
</dbReference>
<dbReference type="Proteomes" id="UP000293142">
    <property type="component" value="Unassembled WGS sequence"/>
</dbReference>
<dbReference type="OrthoDB" id="2638380at2"/>
<dbReference type="Pfam" id="PF00583">
    <property type="entry name" value="Acetyltransf_1"/>
    <property type="match status" value="1"/>
</dbReference>
<protein>
    <submittedName>
        <fullName evidence="4">GNAT family N-acetyltransferase</fullName>
    </submittedName>
</protein>
<evidence type="ECO:0000313" key="4">
    <source>
        <dbReference type="EMBL" id="TBL67922.1"/>
    </source>
</evidence>
<dbReference type="GO" id="GO:0016747">
    <property type="term" value="F:acyltransferase activity, transferring groups other than amino-acyl groups"/>
    <property type="evidence" value="ECO:0007669"/>
    <property type="project" value="InterPro"/>
</dbReference>
<evidence type="ECO:0000313" key="5">
    <source>
        <dbReference type="Proteomes" id="UP000293142"/>
    </source>
</evidence>
<comment type="caution">
    <text evidence="4">The sequence shown here is derived from an EMBL/GenBank/DDBJ whole genome shotgun (WGS) entry which is preliminary data.</text>
</comment>